<dbReference type="PANTHER" id="PTHR31635:SF196">
    <property type="entry name" value="REVERSE TRANSCRIPTASE DOMAIN-CONTAINING PROTEIN-RELATED"/>
    <property type="match status" value="1"/>
</dbReference>
<dbReference type="Pfam" id="PF00078">
    <property type="entry name" value="RVT_1"/>
    <property type="match status" value="1"/>
</dbReference>
<dbReference type="PROSITE" id="PS50878">
    <property type="entry name" value="RT_POL"/>
    <property type="match status" value="1"/>
</dbReference>
<dbReference type="InParanoid" id="A0A803KD43"/>
<proteinExistence type="predicted"/>
<feature type="domain" description="Reverse transcriptase" evidence="1">
    <location>
        <begin position="143"/>
        <end position="417"/>
    </location>
</feature>
<dbReference type="CDD" id="cd01650">
    <property type="entry name" value="RT_nLTR_like"/>
    <property type="match status" value="1"/>
</dbReference>
<dbReference type="GeneTree" id="ENSGT00940000163630"/>
<evidence type="ECO:0000259" key="1">
    <source>
        <dbReference type="PROSITE" id="PS50878"/>
    </source>
</evidence>
<reference evidence="2" key="2">
    <citation type="submission" date="2021-03" db="UniProtKB">
        <authorList>
            <consortium name="Ensembl"/>
        </authorList>
    </citation>
    <scope>IDENTIFICATION</scope>
</reference>
<organism evidence="2">
    <name type="scientific">Xenopus tropicalis</name>
    <name type="common">Western clawed frog</name>
    <name type="synonym">Silurana tropicalis</name>
    <dbReference type="NCBI Taxonomy" id="8364"/>
    <lineage>
        <taxon>Eukaryota</taxon>
        <taxon>Metazoa</taxon>
        <taxon>Chordata</taxon>
        <taxon>Craniata</taxon>
        <taxon>Vertebrata</taxon>
        <taxon>Euteleostomi</taxon>
        <taxon>Amphibia</taxon>
        <taxon>Batrachia</taxon>
        <taxon>Anura</taxon>
        <taxon>Pipoidea</taxon>
        <taxon>Pipidae</taxon>
        <taxon>Xenopodinae</taxon>
        <taxon>Xenopus</taxon>
        <taxon>Silurana</taxon>
    </lineage>
</organism>
<sequence length="908" mass="104042">MQKTKALYYEYANKPHTMLARKLRALNSSQTIHAIRNPSGTITRDTKQILQSFQNFYTELYKDNKASEAHLAPTSDFLSNWKPPSLTQIQKDRLASPIDTEEVEQIIKEAKPGKSPGPDGYTAKYYKKFADHLVPQLKDLFQSFLEGLPPTPHMQTANIVMILKPGKDPYNCDSYRPISLINVDLKLFAKLMATRLNTVLPSIIHYDQVGFVPGRQAADNVRKATNLISLAHKMNSSTLLLSLDAQKAFDRLDWRYMFAVLEKLRLPKTFITGLKQLYTKPTAQVTIMGTHSDRIEIRGGTRQGCPMSPLIFALSLEPLAHAIRLNSNIKGFQVGPTEYKISLFADDILLTLSSPQTSLPNLITTLEKFQSITGYKINPSKSHALPLHMSKPELKLLQLNFDYKWEKDAITYLGINLTSSYQTLYSTNYPKLIEKLKRDLITWHTYHLSWFGRIAAVRMTLLPRILYLFRTLPIPFPEQTATALQKAITNFVWGGKKPRIKAPIMTKPKTLGGLGIPHIYRYYLASRLEAMISLHTPTKEPWKMIENLPTAPLQLANLFWIPKSLRITTAELLPTSKHALDLWDTIAHKSKLSPTNSKLRTIFSNREFTPGCTPTNFKPWIAANLTTIKALAPEQKVISFQECTDKHEIPNTQFFQYLQIKHYLEAKIKKQTNQTLTYFESICHKQSQPGHLISLLYYRLAADTTPLQQTYMTKWEKDIKTTISEETWSQIWTTASKTSICATSSERAYKIIFRWYYTPSRISKFTNNPELALCFRGCGEEGSFIHTWWACKIAQEFWKQVATLLSEVLHTTIEPTPQFFLLGLQTRTTQPKQTRKLTAHILTAARSLLAANWKQPNIPGTPTLITKINWIRAMESIRNRLLDKSYEGELEWYPWAQYLESQQTDSPD</sequence>
<dbReference type="SUPFAM" id="SSF56672">
    <property type="entry name" value="DNA/RNA polymerases"/>
    <property type="match status" value="1"/>
</dbReference>
<accession>A0A803KD43</accession>
<dbReference type="PANTHER" id="PTHR31635">
    <property type="entry name" value="REVERSE TRANSCRIPTASE DOMAIN-CONTAINING PROTEIN-RELATED"/>
    <property type="match status" value="1"/>
</dbReference>
<evidence type="ECO:0000313" key="2">
    <source>
        <dbReference type="Ensembl" id="ENSXETP00000118317"/>
    </source>
</evidence>
<protein>
    <recommendedName>
        <fullName evidence="1">Reverse transcriptase domain-containing protein</fullName>
    </recommendedName>
</protein>
<dbReference type="Ensembl" id="ENSXETT00000108135">
    <property type="protein sequence ID" value="ENSXETP00000118317"/>
    <property type="gene ID" value="ENSXETG00000046459"/>
</dbReference>
<dbReference type="InterPro" id="IPR000477">
    <property type="entry name" value="RT_dom"/>
</dbReference>
<name>A0A803KD43_XENTR</name>
<dbReference type="InterPro" id="IPR043502">
    <property type="entry name" value="DNA/RNA_pol_sf"/>
</dbReference>
<reference evidence="2" key="1">
    <citation type="journal article" date="2010" name="Science">
        <title>The genome of the Western clawed frog Xenopus tropicalis.</title>
        <authorList>
            <person name="Hellsten U."/>
            <person name="Harland R.M."/>
            <person name="Gilchrist M.J."/>
            <person name="Hendrix D."/>
            <person name="Jurka J."/>
            <person name="Kapitonov V."/>
            <person name="Ovcharenko I."/>
            <person name="Putnam N.H."/>
            <person name="Shu S."/>
            <person name="Taher L."/>
            <person name="Blitz I.L."/>
            <person name="Blumberg B."/>
            <person name="Dichmann D.S."/>
            <person name="Dubchak I."/>
            <person name="Amaya E."/>
            <person name="Detter J.C."/>
            <person name="Fletcher R."/>
            <person name="Gerhard D.S."/>
            <person name="Goodstein D."/>
            <person name="Graves T."/>
            <person name="Grigoriev I.V."/>
            <person name="Grimwood J."/>
            <person name="Kawashima T."/>
            <person name="Lindquist E."/>
            <person name="Lucas S.M."/>
            <person name="Mead P.E."/>
            <person name="Mitros T."/>
            <person name="Ogino H."/>
            <person name="Ohta Y."/>
            <person name="Poliakov A.V."/>
            <person name="Pollet N."/>
            <person name="Robert J."/>
            <person name="Salamov A."/>
            <person name="Sater A.K."/>
            <person name="Schmutz J."/>
            <person name="Terry A."/>
            <person name="Vize P.D."/>
            <person name="Warren W.C."/>
            <person name="Wells D."/>
            <person name="Wills A."/>
            <person name="Wilson R.K."/>
            <person name="Zimmerman L.B."/>
            <person name="Zorn A.M."/>
            <person name="Grainger R."/>
            <person name="Grammer T."/>
            <person name="Khokha M.K."/>
            <person name="Richardson P.M."/>
            <person name="Rokhsar D.S."/>
        </authorList>
    </citation>
    <scope>NUCLEOTIDE SEQUENCE [LARGE SCALE GENOMIC DNA]</scope>
    <source>
        <strain evidence="2">Nigerian</strain>
    </source>
</reference>
<dbReference type="AlphaFoldDB" id="A0A803KD43"/>